<protein>
    <submittedName>
        <fullName evidence="1">Uncharacterized protein</fullName>
    </submittedName>
</protein>
<gene>
    <name evidence="1" type="ORF">SAMN02927914_00113</name>
</gene>
<reference evidence="1 2" key="1">
    <citation type="submission" date="2016-10" db="EMBL/GenBank/DDBJ databases">
        <authorList>
            <person name="de Groot N.N."/>
        </authorList>
    </citation>
    <scope>NUCLEOTIDE SEQUENCE [LARGE SCALE GENOMIC DNA]</scope>
    <source>
        <strain evidence="1 2">CGMCC 1.12097</strain>
    </source>
</reference>
<dbReference type="OrthoDB" id="7690128at2"/>
<organism evidence="1 2">
    <name type="scientific">Mesorhizobium qingshengii</name>
    <dbReference type="NCBI Taxonomy" id="1165689"/>
    <lineage>
        <taxon>Bacteria</taxon>
        <taxon>Pseudomonadati</taxon>
        <taxon>Pseudomonadota</taxon>
        <taxon>Alphaproteobacteria</taxon>
        <taxon>Hyphomicrobiales</taxon>
        <taxon>Phyllobacteriaceae</taxon>
        <taxon>Mesorhizobium</taxon>
    </lineage>
</organism>
<evidence type="ECO:0000313" key="1">
    <source>
        <dbReference type="EMBL" id="SDA39123.1"/>
    </source>
</evidence>
<name>A0A1G5UZR9_9HYPH</name>
<proteinExistence type="predicted"/>
<dbReference type="RefSeq" id="WP_091574679.1">
    <property type="nucleotide sequence ID" value="NZ_FMXM01000002.1"/>
</dbReference>
<accession>A0A1G5UZR9</accession>
<sequence length="124" mass="14223">MKFAPTAEYTYWWPIKIKMPSSDKSGLWITETFEMEFAAVNSDEVDRILEEIKAMKPEDQTEHAHDLLLNASRDWRGVVDGDKKAIAFDREMLRAMLKAGPWYRQGIYQSYSASLVSDGARTGN</sequence>
<dbReference type="Proteomes" id="UP000198588">
    <property type="component" value="Unassembled WGS sequence"/>
</dbReference>
<evidence type="ECO:0000313" key="2">
    <source>
        <dbReference type="Proteomes" id="UP000198588"/>
    </source>
</evidence>
<dbReference type="AlphaFoldDB" id="A0A1G5UZR9"/>
<dbReference type="STRING" id="1165689.SAMN02927914_00113"/>
<dbReference type="EMBL" id="FMXM01000002">
    <property type="protein sequence ID" value="SDA39123.1"/>
    <property type="molecule type" value="Genomic_DNA"/>
</dbReference>